<feature type="region of interest" description="Disordered" evidence="4">
    <location>
        <begin position="147"/>
        <end position="256"/>
    </location>
</feature>
<feature type="repeat" description="PPR" evidence="3">
    <location>
        <begin position="975"/>
        <end position="1009"/>
    </location>
</feature>
<feature type="repeat" description="PPR" evidence="3">
    <location>
        <begin position="835"/>
        <end position="869"/>
    </location>
</feature>
<feature type="compositionally biased region" description="Low complexity" evidence="4">
    <location>
        <begin position="152"/>
        <end position="165"/>
    </location>
</feature>
<dbReference type="EMBL" id="JBBPBM010000032">
    <property type="protein sequence ID" value="KAK8533891.1"/>
    <property type="molecule type" value="Genomic_DNA"/>
</dbReference>
<feature type="repeat" description="PPR" evidence="3">
    <location>
        <begin position="870"/>
        <end position="904"/>
    </location>
</feature>
<dbReference type="InterPro" id="IPR002885">
    <property type="entry name" value="PPR_rpt"/>
</dbReference>
<feature type="domain" description="Calmodulin-binding" evidence="5">
    <location>
        <begin position="422"/>
        <end position="535"/>
    </location>
</feature>
<dbReference type="SMART" id="SM01054">
    <property type="entry name" value="CaM_binding"/>
    <property type="match status" value="1"/>
</dbReference>
<feature type="repeat" description="PPR" evidence="3">
    <location>
        <begin position="940"/>
        <end position="974"/>
    </location>
</feature>
<protein>
    <recommendedName>
        <fullName evidence="5">Calmodulin-binding domain-containing protein</fullName>
    </recommendedName>
</protein>
<evidence type="ECO:0000259" key="5">
    <source>
        <dbReference type="SMART" id="SM01054"/>
    </source>
</evidence>
<dbReference type="Pfam" id="PF13041">
    <property type="entry name" value="PPR_2"/>
    <property type="match status" value="3"/>
</dbReference>
<feature type="repeat" description="PPR" evidence="3">
    <location>
        <begin position="1075"/>
        <end position="1109"/>
    </location>
</feature>
<feature type="compositionally biased region" description="Polar residues" evidence="4">
    <location>
        <begin position="211"/>
        <end position="226"/>
    </location>
</feature>
<dbReference type="InterPro" id="IPR011990">
    <property type="entry name" value="TPR-like_helical_dom_sf"/>
</dbReference>
<feature type="repeat" description="PPR" evidence="3">
    <location>
        <begin position="728"/>
        <end position="762"/>
    </location>
</feature>
<dbReference type="PANTHER" id="PTHR47938:SF16">
    <property type="entry name" value="PENTACOTRIPEPTIDE-REPEAT REGION OF PRORP DOMAIN-CONTAINING PROTEIN"/>
    <property type="match status" value="1"/>
</dbReference>
<evidence type="ECO:0000256" key="4">
    <source>
        <dbReference type="SAM" id="MobiDB-lite"/>
    </source>
</evidence>
<accession>A0ABR2DAG2</accession>
<dbReference type="Pfam" id="PF13812">
    <property type="entry name" value="PPR_3"/>
    <property type="match status" value="1"/>
</dbReference>
<dbReference type="SUPFAM" id="SSF81901">
    <property type="entry name" value="HCP-like"/>
    <property type="match status" value="1"/>
</dbReference>
<feature type="compositionally biased region" description="Basic and acidic residues" evidence="4">
    <location>
        <begin position="47"/>
        <end position="62"/>
    </location>
</feature>
<name>A0ABR2DAG2_9ROSI</name>
<sequence length="1132" mass="126419">MAEESFSSSMTGINGGKPRRNSLAGSANSRERPPSLYRRASIGTYHDFCKPGKKHESEEKARLPLPKRTTKKPLVEPNLYEISGSGSDSTLRKKVSTVGSKSLPSSETHITDMSEVTKLRASTKPTGENKPIINKLLSTKEKASVVMLKTKPSPSSSSHSFDSSDIINLELPMNSSDGKVSRENKKNTMRKLKSSPKLKSDLSDAGKVMQHNGSLPSRRVQASSKKVPSKANEESFRKQPATSLKPKSQAGKPLPAVPFDVLSSQRRNGTSDMKMRKTTATSKLALEVVSASHRASLSRRASLPGAISLTARKNRNLKLVLPQKNQNGVRNARTEQLVDEHVESDSDILEEKTLYVIKLETENVVLESDKNENCAAEVSPAAQDESEYSVTQANHDLDSVFYEIGGIPRKDWMFFSDDDDFHPAKLSFRRGKVVDIQSDDNCSRQLKFRQGSVLGENHDSTTEGHITFTRTEVDGDTNDNEPGEEKVVLRHQDVLEKQDGKGLFNSIIEETANKLAETRKSKVKALVGAFETVISLQDTKPSSNSVKSHKTLQLWENCWGIQLLLPEYQTGLDCSIIHATKVEILFIASVFMAVSVVFKSTMVDNRVKVMYRGSDFESEMVPEDDNGDDENGLIENDKEFESDSLCQNLPPWGNLVVEQSLGFVSESIDRPSTSSNAKYPLHDSKVHFLEERNEEELSRRILMLSRSNKVRSAMELCKSLEFSGLKPDAHACNSLLSCLLRNGMLDDAMRTFEFMKNNEIITGHTYSLMLKAIADSQGCDAALDMFAELERDSKKEKGFDVIVYNTAISICGRSNNWFETERIWIRMQENGYIGTQVTYSLLTSIFVRCNQCELALDAYNEMVRNGVEPRDDTMHAAISACAKEGKWDLALSIFRKMLNDGLKPNAVACNALINSLGKAGEIKLAFKIYDIMIFLGHKPDDFTWNSLLGALYRANQHADALHLFERIRQQNSLVSLHLYNTALMSCQKLGSWDKALQLLWQMEASGLSVSAASYNLVIGACETARKAKVALQVYDHMIHQKCVPDTFTHLSLIRSCIWGSLWAEVKEILERVPPDVSLYNAVIHGMCLRGKVESAKKLYFRMQKSGLKPDGKTRALMLQNLRKDRFKAKKSL</sequence>
<dbReference type="Pfam" id="PF01535">
    <property type="entry name" value="PPR"/>
    <property type="match status" value="3"/>
</dbReference>
<gene>
    <name evidence="6" type="ORF">V6N12_047293</name>
</gene>
<dbReference type="Pfam" id="PF07839">
    <property type="entry name" value="CaM_binding"/>
    <property type="match status" value="1"/>
</dbReference>
<evidence type="ECO:0000256" key="2">
    <source>
        <dbReference type="ARBA" id="ARBA00022737"/>
    </source>
</evidence>
<evidence type="ECO:0000256" key="3">
    <source>
        <dbReference type="PROSITE-ProRule" id="PRU00708"/>
    </source>
</evidence>
<dbReference type="PROSITE" id="PS51375">
    <property type="entry name" value="PPR"/>
    <property type="match status" value="9"/>
</dbReference>
<feature type="compositionally biased region" description="Basic residues" evidence="4">
    <location>
        <begin position="187"/>
        <end position="196"/>
    </location>
</feature>
<dbReference type="PANTHER" id="PTHR47938">
    <property type="entry name" value="RESPIRATORY COMPLEX I CHAPERONE (CIA84), PUTATIVE (AFU_ORTHOLOGUE AFUA_2G06020)-RELATED"/>
    <property type="match status" value="1"/>
</dbReference>
<reference evidence="6 7" key="1">
    <citation type="journal article" date="2024" name="G3 (Bethesda)">
        <title>Genome assembly of Hibiscus sabdariffa L. provides insights into metabolisms of medicinal natural products.</title>
        <authorList>
            <person name="Kim T."/>
        </authorList>
    </citation>
    <scope>NUCLEOTIDE SEQUENCE [LARGE SCALE GENOMIC DNA]</scope>
    <source>
        <strain evidence="6">TK-2024</strain>
        <tissue evidence="6">Old leaves</tissue>
    </source>
</reference>
<feature type="repeat" description="PPR" evidence="3">
    <location>
        <begin position="1010"/>
        <end position="1044"/>
    </location>
</feature>
<comment type="similarity">
    <text evidence="1">Belongs to the PPR family. P subfamily.</text>
</comment>
<dbReference type="Gene3D" id="1.25.40.10">
    <property type="entry name" value="Tetratricopeptide repeat domain"/>
    <property type="match status" value="3"/>
</dbReference>
<feature type="region of interest" description="Disordered" evidence="4">
    <location>
        <begin position="1"/>
        <end position="114"/>
    </location>
</feature>
<feature type="repeat" description="PPR" evidence="3">
    <location>
        <begin position="800"/>
        <end position="834"/>
    </location>
</feature>
<keyword evidence="7" id="KW-1185">Reference proteome</keyword>
<dbReference type="InterPro" id="IPR012417">
    <property type="entry name" value="CaM-bd_dom_pln"/>
</dbReference>
<evidence type="ECO:0000256" key="1">
    <source>
        <dbReference type="ARBA" id="ARBA00007626"/>
    </source>
</evidence>
<evidence type="ECO:0000313" key="6">
    <source>
        <dbReference type="EMBL" id="KAK8533891.1"/>
    </source>
</evidence>
<proteinExistence type="inferred from homology"/>
<dbReference type="Proteomes" id="UP001472677">
    <property type="component" value="Unassembled WGS sequence"/>
</dbReference>
<keyword evidence="2" id="KW-0677">Repeat</keyword>
<feature type="repeat" description="PPR" evidence="3">
    <location>
        <begin position="905"/>
        <end position="939"/>
    </location>
</feature>
<evidence type="ECO:0000313" key="7">
    <source>
        <dbReference type="Proteomes" id="UP001472677"/>
    </source>
</evidence>
<feature type="compositionally biased region" description="Polar residues" evidence="4">
    <location>
        <begin position="1"/>
        <end position="12"/>
    </location>
</feature>
<dbReference type="NCBIfam" id="TIGR00756">
    <property type="entry name" value="PPR"/>
    <property type="match status" value="7"/>
</dbReference>
<organism evidence="6 7">
    <name type="scientific">Hibiscus sabdariffa</name>
    <name type="common">roselle</name>
    <dbReference type="NCBI Taxonomy" id="183260"/>
    <lineage>
        <taxon>Eukaryota</taxon>
        <taxon>Viridiplantae</taxon>
        <taxon>Streptophyta</taxon>
        <taxon>Embryophyta</taxon>
        <taxon>Tracheophyta</taxon>
        <taxon>Spermatophyta</taxon>
        <taxon>Magnoliopsida</taxon>
        <taxon>eudicotyledons</taxon>
        <taxon>Gunneridae</taxon>
        <taxon>Pentapetalae</taxon>
        <taxon>rosids</taxon>
        <taxon>malvids</taxon>
        <taxon>Malvales</taxon>
        <taxon>Malvaceae</taxon>
        <taxon>Malvoideae</taxon>
        <taxon>Hibiscus</taxon>
    </lineage>
</organism>
<feature type="compositionally biased region" description="Polar residues" evidence="4">
    <location>
        <begin position="97"/>
        <end position="108"/>
    </location>
</feature>
<comment type="caution">
    <text evidence="6">The sequence shown here is derived from an EMBL/GenBank/DDBJ whole genome shotgun (WGS) entry which is preliminary data.</text>
</comment>